<proteinExistence type="predicted"/>
<dbReference type="AlphaFoldDB" id="A0A0B4ERW0"/>
<evidence type="ECO:0008006" key="3">
    <source>
        <dbReference type="Google" id="ProtNLM"/>
    </source>
</evidence>
<protein>
    <recommendedName>
        <fullName evidence="3">Nucleotidyltransferase family protein</fullName>
    </recommendedName>
</protein>
<dbReference type="InterPro" id="IPR039498">
    <property type="entry name" value="NTP_transf_5"/>
</dbReference>
<reference evidence="1 2" key="1">
    <citation type="submission" date="2014-12" db="EMBL/GenBank/DDBJ databases">
        <title>Genome sequencing of Arthrobacter phenanthrenivorans SWC37.</title>
        <authorList>
            <person name="Tan P.W."/>
            <person name="Chan K.-G."/>
        </authorList>
    </citation>
    <scope>NUCLEOTIDE SEQUENCE [LARGE SCALE GENOMIC DNA]</scope>
    <source>
        <strain evidence="1 2">SWC37</strain>
    </source>
</reference>
<dbReference type="OrthoDB" id="3782133at2"/>
<accession>A0A0B4ERW0</accession>
<comment type="caution">
    <text evidence="1">The sequence shown here is derived from an EMBL/GenBank/DDBJ whole genome shotgun (WGS) entry which is preliminary data.</text>
</comment>
<organism evidence="1 2">
    <name type="scientific">Pseudarthrobacter phenanthrenivorans</name>
    <name type="common">Arthrobacter phenanthrenivorans</name>
    <dbReference type="NCBI Taxonomy" id="361575"/>
    <lineage>
        <taxon>Bacteria</taxon>
        <taxon>Bacillati</taxon>
        <taxon>Actinomycetota</taxon>
        <taxon>Actinomycetes</taxon>
        <taxon>Micrococcales</taxon>
        <taxon>Micrococcaceae</taxon>
        <taxon>Pseudarthrobacter</taxon>
    </lineage>
</organism>
<evidence type="ECO:0000313" key="1">
    <source>
        <dbReference type="EMBL" id="KIC69453.1"/>
    </source>
</evidence>
<dbReference type="RefSeq" id="WP_043449327.1">
    <property type="nucleotide sequence ID" value="NZ_JWTB01000004.1"/>
</dbReference>
<name>A0A0B4ERW0_PSEPS</name>
<sequence length="299" mass="33537">MTDAAHDAELSIPEGVLLGHALVARLADRLGIRVFFIKGPASVLQGLRPAKVSSDVDVYADPARLDDLLGGLRERGWRERPADPDHKTFPKHSVTVHHPEWPCCIDLHFRFPGMEEPTGDCFETLWANTVDMELAEQRLRVPAKPLGILFLALHALRSPELPSCHQELQYLAGLTQDQSQSEALLDLAGSTGSLAAMRPFLESLLSDGRTVAWPEPSPEWCNRVAAREPGSARIIALLQAPWREKPRLLWRAVFPRTEVFLSGNIYADMSFLGRLRQHRSRWARFSKAVPRLVRDLRGL</sequence>
<dbReference type="Pfam" id="PF14907">
    <property type="entry name" value="NTP_transf_5"/>
    <property type="match status" value="1"/>
</dbReference>
<dbReference type="EMBL" id="JWTB01000004">
    <property type="protein sequence ID" value="KIC69453.1"/>
    <property type="molecule type" value="Genomic_DNA"/>
</dbReference>
<evidence type="ECO:0000313" key="2">
    <source>
        <dbReference type="Proteomes" id="UP000031196"/>
    </source>
</evidence>
<dbReference type="Proteomes" id="UP000031196">
    <property type="component" value="Unassembled WGS sequence"/>
</dbReference>
<gene>
    <name evidence="1" type="ORF">RM50_01915</name>
</gene>